<keyword evidence="1" id="KW-0732">Signal</keyword>
<proteinExistence type="predicted"/>
<comment type="caution">
    <text evidence="2">The sequence shown here is derived from an EMBL/GenBank/DDBJ whole genome shotgun (WGS) entry which is preliminary data.</text>
</comment>
<reference evidence="3" key="1">
    <citation type="journal article" date="2019" name="Int. J. Syst. Evol. Microbiol.">
        <title>The Global Catalogue of Microorganisms (GCM) 10K type strain sequencing project: providing services to taxonomists for standard genome sequencing and annotation.</title>
        <authorList>
            <consortium name="The Broad Institute Genomics Platform"/>
            <consortium name="The Broad Institute Genome Sequencing Center for Infectious Disease"/>
            <person name="Wu L."/>
            <person name="Ma J."/>
        </authorList>
    </citation>
    <scope>NUCLEOTIDE SEQUENCE [LARGE SCALE GENOMIC DNA]</scope>
    <source>
        <strain evidence="3">CGMCC 1.15461</strain>
    </source>
</reference>
<dbReference type="RefSeq" id="WP_188621855.1">
    <property type="nucleotide sequence ID" value="NZ_BMJE01000008.1"/>
</dbReference>
<feature type="signal peptide" evidence="1">
    <location>
        <begin position="1"/>
        <end position="21"/>
    </location>
</feature>
<evidence type="ECO:0000256" key="1">
    <source>
        <dbReference type="SAM" id="SignalP"/>
    </source>
</evidence>
<keyword evidence="3" id="KW-1185">Reference proteome</keyword>
<evidence type="ECO:0008006" key="4">
    <source>
        <dbReference type="Google" id="ProtNLM"/>
    </source>
</evidence>
<dbReference type="EMBL" id="BMJE01000008">
    <property type="protein sequence ID" value="GGB85630.1"/>
    <property type="molecule type" value="Genomic_DNA"/>
</dbReference>
<dbReference type="PROSITE" id="PS51257">
    <property type="entry name" value="PROKAR_LIPOPROTEIN"/>
    <property type="match status" value="1"/>
</dbReference>
<evidence type="ECO:0000313" key="3">
    <source>
        <dbReference type="Proteomes" id="UP000615760"/>
    </source>
</evidence>
<dbReference type="Proteomes" id="UP000615760">
    <property type="component" value="Unassembled WGS sequence"/>
</dbReference>
<name>A0ABQ1K605_9FLAO</name>
<evidence type="ECO:0000313" key="2">
    <source>
        <dbReference type="EMBL" id="GGB85630.1"/>
    </source>
</evidence>
<protein>
    <recommendedName>
        <fullName evidence="4">DUF4595 domain-containing protein</fullName>
    </recommendedName>
</protein>
<feature type="chain" id="PRO_5046731607" description="DUF4595 domain-containing protein" evidence="1">
    <location>
        <begin position="22"/>
        <end position="231"/>
    </location>
</feature>
<organism evidence="2 3">
    <name type="scientific">Flavobacterium suaedae</name>
    <dbReference type="NCBI Taxonomy" id="1767027"/>
    <lineage>
        <taxon>Bacteria</taxon>
        <taxon>Pseudomonadati</taxon>
        <taxon>Bacteroidota</taxon>
        <taxon>Flavobacteriia</taxon>
        <taxon>Flavobacteriales</taxon>
        <taxon>Flavobacteriaceae</taxon>
        <taxon>Flavobacterium</taxon>
    </lineage>
</organism>
<sequence length="231" mass="26776">MKIKFLLLVSSLFIISCSTKSNFPQDWAIEELNGKPKKITEFSSYAAHQMQAKKVSYYNESGNLVKTEEYNEYDQTDDSFNLTQITYYNYPENDSIRTFVTYKKNSKDTLNTGTYRVVDSHTIIAKNKFHNSTTLSELEQKLDAENRVIKTTTKVINTKHDLVTMQSSTDFIYSEKGLKKLIIKNKEMKPGGNEITLANKKTDDKGNPVYCEYLDGNKNVVYSLKREYEYY</sequence>
<accession>A0ABQ1K605</accession>
<gene>
    <name evidence="2" type="ORF">GCM10007424_27120</name>
</gene>